<dbReference type="OrthoDB" id="4724764at2"/>
<reference evidence="2" key="1">
    <citation type="submission" date="2016-06" db="EMBL/GenBank/DDBJ databases">
        <authorList>
            <person name="Sutton G."/>
            <person name="Brinkac L."/>
            <person name="Sanka R."/>
            <person name="Adams M."/>
            <person name="Lau E."/>
            <person name="Sam S."/>
            <person name="Sreng N."/>
            <person name="Him V."/>
            <person name="Kerleguer A."/>
            <person name="Cheng S."/>
        </authorList>
    </citation>
    <scope>NUCLEOTIDE SEQUENCE [LARGE SCALE GENOMIC DNA]</scope>
    <source>
        <strain evidence="2">E861</strain>
    </source>
</reference>
<evidence type="ECO:0000313" key="2">
    <source>
        <dbReference type="Proteomes" id="UP000093592"/>
    </source>
</evidence>
<sequence length="159" mass="17376">MATPKVVERSRVVPMAVDDAFAGTLPVSLPALFRRWYGPIPPIKQVRDQTGEWNAAGQSRVVLLTGGGSMREQLTSVDPPWSFSYTLTDITGPMSPLVSKVEGEWLFAPAGAGSTVTWRWTIHPRSVLSAPLLPVFGLLWKGYARRALEELSAQLTGSR</sequence>
<protein>
    <recommendedName>
        <fullName evidence="3">SRPBCC family protein</fullName>
    </recommendedName>
</protein>
<dbReference type="InterPro" id="IPR019587">
    <property type="entry name" value="Polyketide_cyclase/dehydratase"/>
</dbReference>
<dbReference type="InterPro" id="IPR023393">
    <property type="entry name" value="START-like_dom_sf"/>
</dbReference>
<dbReference type="AlphaFoldDB" id="A0A1A2ZCZ4"/>
<organism evidence="1 2">
    <name type="scientific">Mycobacterium kyorinense</name>
    <dbReference type="NCBI Taxonomy" id="487514"/>
    <lineage>
        <taxon>Bacteria</taxon>
        <taxon>Bacillati</taxon>
        <taxon>Actinomycetota</taxon>
        <taxon>Actinomycetes</taxon>
        <taxon>Mycobacteriales</taxon>
        <taxon>Mycobacteriaceae</taxon>
        <taxon>Mycobacterium</taxon>
    </lineage>
</organism>
<dbReference type="Gene3D" id="3.30.530.20">
    <property type="match status" value="1"/>
</dbReference>
<proteinExistence type="predicted"/>
<dbReference type="Pfam" id="PF10604">
    <property type="entry name" value="Polyketide_cyc2"/>
    <property type="match status" value="1"/>
</dbReference>
<evidence type="ECO:0000313" key="1">
    <source>
        <dbReference type="EMBL" id="OBI47543.1"/>
    </source>
</evidence>
<dbReference type="Proteomes" id="UP000093592">
    <property type="component" value="Unassembled WGS sequence"/>
</dbReference>
<dbReference type="RefSeq" id="WP_065014114.1">
    <property type="nucleotide sequence ID" value="NZ_LZKJ01000085.1"/>
</dbReference>
<accession>A0A1A2ZCZ4</accession>
<dbReference type="SUPFAM" id="SSF55961">
    <property type="entry name" value="Bet v1-like"/>
    <property type="match status" value="1"/>
</dbReference>
<comment type="caution">
    <text evidence="1">The sequence shown here is derived from an EMBL/GenBank/DDBJ whole genome shotgun (WGS) entry which is preliminary data.</text>
</comment>
<dbReference type="EMBL" id="LZKJ01000085">
    <property type="protein sequence ID" value="OBI47543.1"/>
    <property type="molecule type" value="Genomic_DNA"/>
</dbReference>
<name>A0A1A2ZCZ4_9MYCO</name>
<evidence type="ECO:0008006" key="3">
    <source>
        <dbReference type="Google" id="ProtNLM"/>
    </source>
</evidence>
<gene>
    <name evidence="1" type="ORF">A5707_18890</name>
</gene>